<feature type="compositionally biased region" description="Polar residues" evidence="1">
    <location>
        <begin position="21"/>
        <end position="40"/>
    </location>
</feature>
<protein>
    <submittedName>
        <fullName evidence="2">Uncharacterized protein</fullName>
    </submittedName>
</protein>
<gene>
    <name evidence="2" type="ORF">CDV36_006625</name>
</gene>
<accession>A0A3M2S808</accession>
<feature type="region of interest" description="Disordered" evidence="1">
    <location>
        <begin position="20"/>
        <end position="52"/>
    </location>
</feature>
<sequence>MVDPRRCSLVPYEIVEPQFPTMGTTHQAKSSLAKTNQGKQQIRRESGHDQGQ</sequence>
<evidence type="ECO:0000313" key="2">
    <source>
        <dbReference type="EMBL" id="RMJ13704.1"/>
    </source>
</evidence>
<dbReference type="Proteomes" id="UP000277212">
    <property type="component" value="Unassembled WGS sequence"/>
</dbReference>
<comment type="caution">
    <text evidence="2">The sequence shown here is derived from an EMBL/GenBank/DDBJ whole genome shotgun (WGS) entry which is preliminary data.</text>
</comment>
<evidence type="ECO:0000313" key="3">
    <source>
        <dbReference type="Proteomes" id="UP000277212"/>
    </source>
</evidence>
<dbReference type="EMBL" id="NKUJ01000102">
    <property type="protein sequence ID" value="RMJ13704.1"/>
    <property type="molecule type" value="Genomic_DNA"/>
</dbReference>
<feature type="compositionally biased region" description="Basic and acidic residues" evidence="1">
    <location>
        <begin position="42"/>
        <end position="52"/>
    </location>
</feature>
<dbReference type="AlphaFoldDB" id="A0A3M2S808"/>
<name>A0A3M2S808_9HYPO</name>
<evidence type="ECO:0000256" key="1">
    <source>
        <dbReference type="SAM" id="MobiDB-lite"/>
    </source>
</evidence>
<proteinExistence type="predicted"/>
<keyword evidence="3" id="KW-1185">Reference proteome</keyword>
<organism evidence="2 3">
    <name type="scientific">Fusarium kuroshium</name>
    <dbReference type="NCBI Taxonomy" id="2010991"/>
    <lineage>
        <taxon>Eukaryota</taxon>
        <taxon>Fungi</taxon>
        <taxon>Dikarya</taxon>
        <taxon>Ascomycota</taxon>
        <taxon>Pezizomycotina</taxon>
        <taxon>Sordariomycetes</taxon>
        <taxon>Hypocreomycetidae</taxon>
        <taxon>Hypocreales</taxon>
        <taxon>Nectriaceae</taxon>
        <taxon>Fusarium</taxon>
        <taxon>Fusarium solani species complex</taxon>
    </lineage>
</organism>
<reference evidence="2 3" key="1">
    <citation type="submission" date="2017-06" db="EMBL/GenBank/DDBJ databases">
        <title>Comparative genomic analysis of Ambrosia Fusariam Clade fungi.</title>
        <authorList>
            <person name="Stajich J.E."/>
            <person name="Carrillo J."/>
            <person name="Kijimoto T."/>
            <person name="Eskalen A."/>
            <person name="O'Donnell K."/>
            <person name="Kasson M."/>
        </authorList>
    </citation>
    <scope>NUCLEOTIDE SEQUENCE [LARGE SCALE GENOMIC DNA]</scope>
    <source>
        <strain evidence="2">UCR3666</strain>
    </source>
</reference>